<accession>A0A7Y3R908</accession>
<evidence type="ECO:0000313" key="2">
    <source>
        <dbReference type="Proteomes" id="UP000536509"/>
    </source>
</evidence>
<name>A0A7Y3R908_9FLAO</name>
<dbReference type="AlphaFoldDB" id="A0A7Y3R908"/>
<sequence>MTIVQELKKPNINKKPDFTTGSILNNCFKFNCIKCESELELNLENQIKNLWLGKTENINVEEEIEAKTFYRIGQFRKATDGGLAVFDKIKCEKCKAEYVTYCGVNEFSNSAYNVIVQGIALIEE</sequence>
<dbReference type="RefSeq" id="WP_171222314.1">
    <property type="nucleotide sequence ID" value="NZ_CP121446.1"/>
</dbReference>
<reference evidence="1 2" key="1">
    <citation type="submission" date="2020-05" db="EMBL/GenBank/DDBJ databases">
        <title>Draft genome of Flavobacterium sp. IMCC34852.</title>
        <authorList>
            <person name="Song J."/>
            <person name="Cho J.-C."/>
        </authorList>
    </citation>
    <scope>NUCLEOTIDE SEQUENCE [LARGE SCALE GENOMIC DNA]</scope>
    <source>
        <strain evidence="1 2">IMCC34852</strain>
    </source>
</reference>
<organism evidence="1 2">
    <name type="scientific">Flavobacterium rivulicola</name>
    <dbReference type="NCBI Taxonomy" id="2732161"/>
    <lineage>
        <taxon>Bacteria</taxon>
        <taxon>Pseudomonadati</taxon>
        <taxon>Bacteroidota</taxon>
        <taxon>Flavobacteriia</taxon>
        <taxon>Flavobacteriales</taxon>
        <taxon>Flavobacteriaceae</taxon>
        <taxon>Flavobacterium</taxon>
    </lineage>
</organism>
<dbReference type="Proteomes" id="UP000536509">
    <property type="component" value="Unassembled WGS sequence"/>
</dbReference>
<protein>
    <submittedName>
        <fullName evidence="1">Uncharacterized protein</fullName>
    </submittedName>
</protein>
<dbReference type="EMBL" id="JABEVX010000003">
    <property type="protein sequence ID" value="NNT72140.1"/>
    <property type="molecule type" value="Genomic_DNA"/>
</dbReference>
<keyword evidence="2" id="KW-1185">Reference proteome</keyword>
<evidence type="ECO:0000313" key="1">
    <source>
        <dbReference type="EMBL" id="NNT72140.1"/>
    </source>
</evidence>
<gene>
    <name evidence="1" type="ORF">HKT18_07940</name>
</gene>
<comment type="caution">
    <text evidence="1">The sequence shown here is derived from an EMBL/GenBank/DDBJ whole genome shotgun (WGS) entry which is preliminary data.</text>
</comment>
<proteinExistence type="predicted"/>